<gene>
    <name evidence="2" type="ORF">SLEP1_g53403</name>
</gene>
<dbReference type="Proteomes" id="UP001054252">
    <property type="component" value="Unassembled WGS sequence"/>
</dbReference>
<dbReference type="AlphaFoldDB" id="A0AAV5M996"/>
<organism evidence="2 3">
    <name type="scientific">Rubroshorea leprosula</name>
    <dbReference type="NCBI Taxonomy" id="152421"/>
    <lineage>
        <taxon>Eukaryota</taxon>
        <taxon>Viridiplantae</taxon>
        <taxon>Streptophyta</taxon>
        <taxon>Embryophyta</taxon>
        <taxon>Tracheophyta</taxon>
        <taxon>Spermatophyta</taxon>
        <taxon>Magnoliopsida</taxon>
        <taxon>eudicotyledons</taxon>
        <taxon>Gunneridae</taxon>
        <taxon>Pentapetalae</taxon>
        <taxon>rosids</taxon>
        <taxon>malvids</taxon>
        <taxon>Malvales</taxon>
        <taxon>Dipterocarpaceae</taxon>
        <taxon>Rubroshorea</taxon>
    </lineage>
</organism>
<protein>
    <submittedName>
        <fullName evidence="2">Uncharacterized protein</fullName>
    </submittedName>
</protein>
<name>A0AAV5M996_9ROSI</name>
<evidence type="ECO:0000256" key="1">
    <source>
        <dbReference type="SAM" id="MobiDB-lite"/>
    </source>
</evidence>
<evidence type="ECO:0000313" key="2">
    <source>
        <dbReference type="EMBL" id="GKV46416.1"/>
    </source>
</evidence>
<comment type="caution">
    <text evidence="2">The sequence shown here is derived from an EMBL/GenBank/DDBJ whole genome shotgun (WGS) entry which is preliminary data.</text>
</comment>
<proteinExistence type="predicted"/>
<keyword evidence="3" id="KW-1185">Reference proteome</keyword>
<accession>A0AAV5M996</accession>
<feature type="compositionally biased region" description="Low complexity" evidence="1">
    <location>
        <begin position="35"/>
        <end position="46"/>
    </location>
</feature>
<feature type="region of interest" description="Disordered" evidence="1">
    <location>
        <begin position="35"/>
        <end position="71"/>
    </location>
</feature>
<dbReference type="EMBL" id="BPVZ01000208">
    <property type="protein sequence ID" value="GKV46416.1"/>
    <property type="molecule type" value="Genomic_DNA"/>
</dbReference>
<reference evidence="2 3" key="1">
    <citation type="journal article" date="2021" name="Commun. Biol.">
        <title>The genome of Shorea leprosula (Dipterocarpaceae) highlights the ecological relevance of drought in aseasonal tropical rainforests.</title>
        <authorList>
            <person name="Ng K.K.S."/>
            <person name="Kobayashi M.J."/>
            <person name="Fawcett J.A."/>
            <person name="Hatakeyama M."/>
            <person name="Paape T."/>
            <person name="Ng C.H."/>
            <person name="Ang C.C."/>
            <person name="Tnah L.H."/>
            <person name="Lee C.T."/>
            <person name="Nishiyama T."/>
            <person name="Sese J."/>
            <person name="O'Brien M.J."/>
            <person name="Copetti D."/>
            <person name="Mohd Noor M.I."/>
            <person name="Ong R.C."/>
            <person name="Putra M."/>
            <person name="Sireger I.Z."/>
            <person name="Indrioko S."/>
            <person name="Kosugi Y."/>
            <person name="Izuno A."/>
            <person name="Isagi Y."/>
            <person name="Lee S.L."/>
            <person name="Shimizu K.K."/>
        </authorList>
    </citation>
    <scope>NUCLEOTIDE SEQUENCE [LARGE SCALE GENOMIC DNA]</scope>
    <source>
        <strain evidence="2">214</strain>
    </source>
</reference>
<sequence length="122" mass="13594">MQQQFGVFQLVLAQLLARNNLGDPLINLLNSTQQPLVQQQEPQPVQHASALNEPQGQSHVTPAQQPLPDNVTRRLDSLEKMVAEQRGASPLHHNTTSIPHPLNTNITLELYPTGFRIPQLET</sequence>
<evidence type="ECO:0000313" key="3">
    <source>
        <dbReference type="Proteomes" id="UP001054252"/>
    </source>
</evidence>
<feature type="compositionally biased region" description="Polar residues" evidence="1">
    <location>
        <begin position="52"/>
        <end position="64"/>
    </location>
</feature>